<comment type="similarity">
    <text evidence="2">Belongs to the acyl-CoA dehydrogenase family.</text>
</comment>
<feature type="domain" description="Acyl-CoA oxidase/dehydrogenase middle" evidence="7">
    <location>
        <begin position="127"/>
        <end position="221"/>
    </location>
</feature>
<evidence type="ECO:0000313" key="9">
    <source>
        <dbReference type="EMBL" id="PVX75644.1"/>
    </source>
</evidence>
<gene>
    <name evidence="9" type="ORF">C7402_11756</name>
</gene>
<dbReference type="InterPro" id="IPR013786">
    <property type="entry name" value="AcylCoA_DH/ox_N"/>
</dbReference>
<dbReference type="Gene3D" id="1.20.140.10">
    <property type="entry name" value="Butyryl-CoA Dehydrogenase, subunit A, domain 3"/>
    <property type="match status" value="1"/>
</dbReference>
<protein>
    <recommendedName>
        <fullName evidence="11">Alkylation response protein AidB-like acyl-CoA dehydrogenase</fullName>
    </recommendedName>
</protein>
<dbReference type="InterPro" id="IPR037069">
    <property type="entry name" value="AcylCoA_DH/ox_N_sf"/>
</dbReference>
<comment type="caution">
    <text evidence="9">The sequence shown here is derived from an EMBL/GenBank/DDBJ whole genome shotgun (WGS) entry which is preliminary data.</text>
</comment>
<dbReference type="RefSeq" id="WP_116613344.1">
    <property type="nucleotide sequence ID" value="NZ_QEOB01000017.1"/>
</dbReference>
<evidence type="ECO:0000259" key="8">
    <source>
        <dbReference type="Pfam" id="PF02771"/>
    </source>
</evidence>
<evidence type="ECO:0000256" key="1">
    <source>
        <dbReference type="ARBA" id="ARBA00001974"/>
    </source>
</evidence>
<dbReference type="PANTHER" id="PTHR43292:SF3">
    <property type="entry name" value="ACYL-COA DEHYDROGENASE FADE29"/>
    <property type="match status" value="1"/>
</dbReference>
<dbReference type="InterPro" id="IPR006091">
    <property type="entry name" value="Acyl-CoA_Oxase/DH_mid-dom"/>
</dbReference>
<proteinExistence type="inferred from homology"/>
<dbReference type="Proteomes" id="UP000245712">
    <property type="component" value="Unassembled WGS sequence"/>
</dbReference>
<name>A0ABX5KDV5_9BURK</name>
<keyword evidence="4" id="KW-0274">FAD</keyword>
<dbReference type="InterPro" id="IPR009100">
    <property type="entry name" value="AcylCoA_DH/oxidase_NM_dom_sf"/>
</dbReference>
<accession>A0ABX5KDV5</accession>
<evidence type="ECO:0008006" key="11">
    <source>
        <dbReference type="Google" id="ProtNLM"/>
    </source>
</evidence>
<dbReference type="Pfam" id="PF00441">
    <property type="entry name" value="Acyl-CoA_dh_1"/>
    <property type="match status" value="1"/>
</dbReference>
<evidence type="ECO:0000256" key="5">
    <source>
        <dbReference type="ARBA" id="ARBA00023002"/>
    </source>
</evidence>
<feature type="domain" description="Acyl-CoA dehydrogenase/oxidase N-terminal" evidence="8">
    <location>
        <begin position="10"/>
        <end position="121"/>
    </location>
</feature>
<keyword evidence="3" id="KW-0285">Flavoprotein</keyword>
<organism evidence="9 10">
    <name type="scientific">Paraburkholderia unamae</name>
    <dbReference type="NCBI Taxonomy" id="219649"/>
    <lineage>
        <taxon>Bacteria</taxon>
        <taxon>Pseudomonadati</taxon>
        <taxon>Pseudomonadota</taxon>
        <taxon>Betaproteobacteria</taxon>
        <taxon>Burkholderiales</taxon>
        <taxon>Burkholderiaceae</taxon>
        <taxon>Paraburkholderia</taxon>
    </lineage>
</organism>
<dbReference type="SUPFAM" id="SSF47203">
    <property type="entry name" value="Acyl-CoA dehydrogenase C-terminal domain-like"/>
    <property type="match status" value="1"/>
</dbReference>
<evidence type="ECO:0000256" key="4">
    <source>
        <dbReference type="ARBA" id="ARBA00022827"/>
    </source>
</evidence>
<dbReference type="InterPro" id="IPR052161">
    <property type="entry name" value="Mycobact_Acyl-CoA_DH"/>
</dbReference>
<keyword evidence="5" id="KW-0560">Oxidoreductase</keyword>
<feature type="domain" description="Acyl-CoA dehydrogenase/oxidase C-terminal" evidence="6">
    <location>
        <begin position="233"/>
        <end position="398"/>
    </location>
</feature>
<reference evidence="9 10" key="1">
    <citation type="submission" date="2018-05" db="EMBL/GenBank/DDBJ databases">
        <title>Genomic Encyclopedia of Type Strains, Phase IV (KMG-V): Genome sequencing to study the core and pangenomes of soil and plant-associated prokaryotes.</title>
        <authorList>
            <person name="Whitman W."/>
        </authorList>
    </citation>
    <scope>NUCLEOTIDE SEQUENCE [LARGE SCALE GENOMIC DNA]</scope>
    <source>
        <strain evidence="9 10">SCZa-39</strain>
    </source>
</reference>
<sequence length="400" mass="44769">MEKLIDDAFDEEAFREDVAQFVGEHLSARTRHNVANGLYLHKSDYVDWQKALHRKGWFGAAWPREYGGQGWSVKREHAFVQMCALHAAPPIIPYGVNMVGPVIYTFGSEAQKQRYLPGILSSDTWWCQGYSEPNAGSDLASLKTGAVRDGDHYVVNGTKMWTTEAHWADMMHCLVRTGKGERKQQGITFLLIDMKTPGITVEPIVTLDGVHHTNQVFFDNVRVPVENVVGAEGEGWKLAKFLLSRERAFIADTGNKLRMLRQMRETAQQYTGSLSPGERESVMARMAEFDASLTALVALERHYVDEWTAGRDDGIGASILKVRGSELLQSMTTFWRELLGPYGACYHARDREAGAGLGSPQPWMQAASINYAYLYGRCWSIFGGANEIQRNIIAASLLRA</sequence>
<dbReference type="InterPro" id="IPR009075">
    <property type="entry name" value="AcylCo_DH/oxidase_C"/>
</dbReference>
<evidence type="ECO:0000259" key="6">
    <source>
        <dbReference type="Pfam" id="PF00441"/>
    </source>
</evidence>
<evidence type="ECO:0000256" key="3">
    <source>
        <dbReference type="ARBA" id="ARBA00022630"/>
    </source>
</evidence>
<dbReference type="InterPro" id="IPR036250">
    <property type="entry name" value="AcylCo_DH-like_C"/>
</dbReference>
<evidence type="ECO:0000256" key="2">
    <source>
        <dbReference type="ARBA" id="ARBA00009347"/>
    </source>
</evidence>
<dbReference type="Gene3D" id="1.10.540.10">
    <property type="entry name" value="Acyl-CoA dehydrogenase/oxidase, N-terminal domain"/>
    <property type="match status" value="1"/>
</dbReference>
<dbReference type="Pfam" id="PF02770">
    <property type="entry name" value="Acyl-CoA_dh_M"/>
    <property type="match status" value="1"/>
</dbReference>
<dbReference type="EMBL" id="QEOB01000017">
    <property type="protein sequence ID" value="PVX75644.1"/>
    <property type="molecule type" value="Genomic_DNA"/>
</dbReference>
<dbReference type="Pfam" id="PF02771">
    <property type="entry name" value="Acyl-CoA_dh_N"/>
    <property type="match status" value="1"/>
</dbReference>
<dbReference type="SUPFAM" id="SSF56645">
    <property type="entry name" value="Acyl-CoA dehydrogenase NM domain-like"/>
    <property type="match status" value="1"/>
</dbReference>
<evidence type="ECO:0000259" key="7">
    <source>
        <dbReference type="Pfam" id="PF02770"/>
    </source>
</evidence>
<dbReference type="PANTHER" id="PTHR43292">
    <property type="entry name" value="ACYL-COA DEHYDROGENASE"/>
    <property type="match status" value="1"/>
</dbReference>
<dbReference type="InterPro" id="IPR046373">
    <property type="entry name" value="Acyl-CoA_Oxase/DH_mid-dom_sf"/>
</dbReference>
<evidence type="ECO:0000313" key="10">
    <source>
        <dbReference type="Proteomes" id="UP000245712"/>
    </source>
</evidence>
<keyword evidence="10" id="KW-1185">Reference proteome</keyword>
<dbReference type="Gene3D" id="2.40.110.10">
    <property type="entry name" value="Butyryl-CoA Dehydrogenase, subunit A, domain 2"/>
    <property type="match status" value="1"/>
</dbReference>
<comment type="cofactor">
    <cofactor evidence="1">
        <name>FAD</name>
        <dbReference type="ChEBI" id="CHEBI:57692"/>
    </cofactor>
</comment>